<dbReference type="EMBL" id="REGN01004099">
    <property type="protein sequence ID" value="RNA19115.1"/>
    <property type="molecule type" value="Genomic_DNA"/>
</dbReference>
<organism evidence="1 2">
    <name type="scientific">Brachionus plicatilis</name>
    <name type="common">Marine rotifer</name>
    <name type="synonym">Brachionus muelleri</name>
    <dbReference type="NCBI Taxonomy" id="10195"/>
    <lineage>
        <taxon>Eukaryota</taxon>
        <taxon>Metazoa</taxon>
        <taxon>Spiralia</taxon>
        <taxon>Gnathifera</taxon>
        <taxon>Rotifera</taxon>
        <taxon>Eurotatoria</taxon>
        <taxon>Monogononta</taxon>
        <taxon>Pseudotrocha</taxon>
        <taxon>Ploima</taxon>
        <taxon>Brachionidae</taxon>
        <taxon>Brachionus</taxon>
    </lineage>
</organism>
<comment type="caution">
    <text evidence="1">The sequence shown here is derived from an EMBL/GenBank/DDBJ whole genome shotgun (WGS) entry which is preliminary data.</text>
</comment>
<dbReference type="Proteomes" id="UP000276133">
    <property type="component" value="Unassembled WGS sequence"/>
</dbReference>
<protein>
    <submittedName>
        <fullName evidence="1">Uncharacterized protein</fullName>
    </submittedName>
</protein>
<reference evidence="1 2" key="1">
    <citation type="journal article" date="2018" name="Sci. Rep.">
        <title>Genomic signatures of local adaptation to the degree of environmental predictability in rotifers.</title>
        <authorList>
            <person name="Franch-Gras L."/>
            <person name="Hahn C."/>
            <person name="Garcia-Roger E.M."/>
            <person name="Carmona M.J."/>
            <person name="Serra M."/>
            <person name="Gomez A."/>
        </authorList>
    </citation>
    <scope>NUCLEOTIDE SEQUENCE [LARGE SCALE GENOMIC DNA]</scope>
    <source>
        <strain evidence="1">HYR1</strain>
    </source>
</reference>
<evidence type="ECO:0000313" key="1">
    <source>
        <dbReference type="EMBL" id="RNA19115.1"/>
    </source>
</evidence>
<evidence type="ECO:0000313" key="2">
    <source>
        <dbReference type="Proteomes" id="UP000276133"/>
    </source>
</evidence>
<dbReference type="AlphaFoldDB" id="A0A3M7R7A8"/>
<proteinExistence type="predicted"/>
<accession>A0A3M7R7A8</accession>
<name>A0A3M7R7A8_BRAPC</name>
<keyword evidence="2" id="KW-1185">Reference proteome</keyword>
<sequence length="101" mass="10978">MAAHGPSHGTRHNCSTGCAVCSKSRSSGERVCVCRRPTRSRSTTTTRTPTCAPGQTAPLCHTSQHWTRTFDLSIYSTLTHMFESHDTCQASCSNSSIDKIC</sequence>
<gene>
    <name evidence="1" type="ORF">BpHYR1_006374</name>
</gene>